<dbReference type="InterPro" id="IPR036291">
    <property type="entry name" value="NAD(P)-bd_dom_sf"/>
</dbReference>
<dbReference type="Proteomes" id="UP000176429">
    <property type="component" value="Unassembled WGS sequence"/>
</dbReference>
<dbReference type="PANTHER" id="PTHR43318:SF2">
    <property type="entry name" value="UDP-N-ACETYLGLUCOSAMINE 4,6-DEHYDRATASE (INVERTING)"/>
    <property type="match status" value="1"/>
</dbReference>
<dbReference type="Gene3D" id="3.40.50.720">
    <property type="entry name" value="NAD(P)-binding Rossmann-like Domain"/>
    <property type="match status" value="1"/>
</dbReference>
<evidence type="ECO:0000256" key="1">
    <source>
        <dbReference type="ARBA" id="ARBA00007430"/>
    </source>
</evidence>
<dbReference type="CDD" id="cd05237">
    <property type="entry name" value="UDP_invert_4-6DH_SDR_e"/>
    <property type="match status" value="1"/>
</dbReference>
<dbReference type="InterPro" id="IPR003869">
    <property type="entry name" value="Polysac_CapD-like"/>
</dbReference>
<comment type="similarity">
    <text evidence="1">Belongs to the polysaccharide synthase family.</text>
</comment>
<evidence type="ECO:0000313" key="4">
    <source>
        <dbReference type="Proteomes" id="UP000176429"/>
    </source>
</evidence>
<evidence type="ECO:0000313" key="3">
    <source>
        <dbReference type="EMBL" id="OHA42087.1"/>
    </source>
</evidence>
<gene>
    <name evidence="3" type="ORF">A3H68_03220</name>
</gene>
<accession>A0A1G2P157</accession>
<comment type="caution">
    <text evidence="3">The sequence shown here is derived from an EMBL/GenBank/DDBJ whole genome shotgun (WGS) entry which is preliminary data.</text>
</comment>
<dbReference type="EMBL" id="MHSH01000012">
    <property type="protein sequence ID" value="OHA42087.1"/>
    <property type="molecule type" value="Genomic_DNA"/>
</dbReference>
<evidence type="ECO:0000259" key="2">
    <source>
        <dbReference type="Pfam" id="PF02719"/>
    </source>
</evidence>
<dbReference type="PANTHER" id="PTHR43318">
    <property type="entry name" value="UDP-N-ACETYLGLUCOSAMINE 4,6-DEHYDRATASE"/>
    <property type="match status" value="1"/>
</dbReference>
<dbReference type="InterPro" id="IPR051203">
    <property type="entry name" value="Polysaccharide_Synthase-Rel"/>
</dbReference>
<sequence length="331" mass="37209">MKNKFKNKIILVTGGTGTIGSELVTQLLKYEPRQIRVYSRNETSQYYLREKLGANSNVRMLIGDVRDKSRLEFAMEGVDIVFHAAAMKHVSACEYNPQEVIKTNILGSQNVLEAALDKKVRLVVAISTDKVADPVNILGVSKLMMEKLFINTGLILSNRQTKFTCVRFGNVSWSNGSVLPTWKKQAGGKGVIKVTDKNMTRFMMSIENAVGLILRAAELAQGGEVFILRMSSIKLADLANIFLEKYFPGEKIKVEEVGNRGGEKTHEHLFGPTDSAREVWADDKMFVLLPAADIYGLKYSKRRYKNFKRVSFPKDYSSEGQLDIDKIKEII</sequence>
<dbReference type="Pfam" id="PF02719">
    <property type="entry name" value="Polysacc_synt_2"/>
    <property type="match status" value="1"/>
</dbReference>
<reference evidence="3 4" key="1">
    <citation type="journal article" date="2016" name="Nat. Commun.">
        <title>Thousands of microbial genomes shed light on interconnected biogeochemical processes in an aquifer system.</title>
        <authorList>
            <person name="Anantharaman K."/>
            <person name="Brown C.T."/>
            <person name="Hug L.A."/>
            <person name="Sharon I."/>
            <person name="Castelle C.J."/>
            <person name="Probst A.J."/>
            <person name="Thomas B.C."/>
            <person name="Singh A."/>
            <person name="Wilkins M.J."/>
            <person name="Karaoz U."/>
            <person name="Brodie E.L."/>
            <person name="Williams K.H."/>
            <person name="Hubbard S.S."/>
            <person name="Banfield J.F."/>
        </authorList>
    </citation>
    <scope>NUCLEOTIDE SEQUENCE [LARGE SCALE GENOMIC DNA]</scope>
</reference>
<dbReference type="AlphaFoldDB" id="A0A1G2P157"/>
<name>A0A1G2P157_9BACT</name>
<protein>
    <recommendedName>
        <fullName evidence="2">Polysaccharide biosynthesis protein CapD-like domain-containing protein</fullName>
    </recommendedName>
</protein>
<organism evidence="3 4">
    <name type="scientific">Candidatus Taylorbacteria bacterium RIFCSPLOWO2_02_FULL_46_40</name>
    <dbReference type="NCBI Taxonomy" id="1802329"/>
    <lineage>
        <taxon>Bacteria</taxon>
        <taxon>Candidatus Tayloriibacteriota</taxon>
    </lineage>
</organism>
<feature type="domain" description="Polysaccharide biosynthesis protein CapD-like" evidence="2">
    <location>
        <begin position="10"/>
        <end position="284"/>
    </location>
</feature>
<dbReference type="SUPFAM" id="SSF51735">
    <property type="entry name" value="NAD(P)-binding Rossmann-fold domains"/>
    <property type="match status" value="1"/>
</dbReference>
<proteinExistence type="inferred from homology"/>